<dbReference type="EMBL" id="JACHIB010000009">
    <property type="protein sequence ID" value="MBB6083716.1"/>
    <property type="molecule type" value="Genomic_DNA"/>
</dbReference>
<evidence type="ECO:0000313" key="2">
    <source>
        <dbReference type="Proteomes" id="UP000541136"/>
    </source>
</evidence>
<dbReference type="Pfam" id="PF05258">
    <property type="entry name" value="DciA"/>
    <property type="match status" value="1"/>
</dbReference>
<proteinExistence type="predicted"/>
<dbReference type="AlphaFoldDB" id="A0A7W9TP32"/>
<organism evidence="1 2">
    <name type="scientific">Castellaniella defragrans</name>
    <name type="common">Alcaligenes defragrans</name>
    <dbReference type="NCBI Taxonomy" id="75697"/>
    <lineage>
        <taxon>Bacteria</taxon>
        <taxon>Pseudomonadati</taxon>
        <taxon>Pseudomonadota</taxon>
        <taxon>Betaproteobacteria</taxon>
        <taxon>Burkholderiales</taxon>
        <taxon>Alcaligenaceae</taxon>
        <taxon>Castellaniella</taxon>
    </lineage>
</organism>
<dbReference type="RefSeq" id="WP_043684659.1">
    <property type="nucleotide sequence ID" value="NZ_JACHIB010000009.1"/>
</dbReference>
<accession>A0A7W9TP32</accession>
<dbReference type="InterPro" id="IPR007922">
    <property type="entry name" value="DciA-like"/>
</dbReference>
<evidence type="ECO:0000313" key="1">
    <source>
        <dbReference type="EMBL" id="MBB6083716.1"/>
    </source>
</evidence>
<dbReference type="Proteomes" id="UP000541136">
    <property type="component" value="Unassembled WGS sequence"/>
</dbReference>
<name>A0A7W9TP32_CASDE</name>
<evidence type="ECO:0008006" key="3">
    <source>
        <dbReference type="Google" id="ProtNLM"/>
    </source>
</evidence>
<reference evidence="1 2" key="1">
    <citation type="submission" date="2020-08" db="EMBL/GenBank/DDBJ databases">
        <title>Genomic Encyclopedia of Type Strains, Phase IV (KMG-IV): sequencing the most valuable type-strain genomes for metagenomic binning, comparative biology and taxonomic classification.</title>
        <authorList>
            <person name="Goeker M."/>
        </authorList>
    </citation>
    <scope>NUCLEOTIDE SEQUENCE [LARGE SCALE GENOMIC DNA]</scope>
    <source>
        <strain evidence="1 2">DSM 12141</strain>
    </source>
</reference>
<comment type="caution">
    <text evidence="1">The sequence shown here is derived from an EMBL/GenBank/DDBJ whole genome shotgun (WGS) entry which is preliminary data.</text>
</comment>
<protein>
    <recommendedName>
        <fullName evidence="3">DUF721 domain-containing protein</fullName>
    </recommendedName>
</protein>
<sequence>MSMATPPRRQRSSGTPALEWLDRHPQGAQLMRTARELLAIQAVLAGTLPAALARRIRVARIDGPQITVMVPGPAHAARLRQSTEAAAARLRDAGWPVERIVVRIDAAMGRTWTEKPHREAEPLGEGALRSFEDLGRRVAPGPLADAIGRLLRHHRS</sequence>
<gene>
    <name evidence="1" type="ORF">HNR28_001758</name>
</gene>